<dbReference type="EMBL" id="FLUM01000003">
    <property type="protein sequence ID" value="SBW05591.1"/>
    <property type="molecule type" value="Genomic_DNA"/>
</dbReference>
<dbReference type="AlphaFoldDB" id="A0A212K1L1"/>
<name>A0A212K1L1_9BACT</name>
<reference evidence="2" key="1">
    <citation type="submission" date="2016-04" db="EMBL/GenBank/DDBJ databases">
        <authorList>
            <person name="Evans L.H."/>
            <person name="Alamgir A."/>
            <person name="Owens N."/>
            <person name="Weber N.D."/>
            <person name="Virtaneva K."/>
            <person name="Barbian K."/>
            <person name="Babar A."/>
            <person name="Rosenke K."/>
        </authorList>
    </citation>
    <scope>NUCLEOTIDE SEQUENCE</scope>
    <source>
        <strain evidence="2">86-1</strain>
    </source>
</reference>
<keyword evidence="1" id="KW-0472">Membrane</keyword>
<evidence type="ECO:0000313" key="2">
    <source>
        <dbReference type="EMBL" id="SBW05591.1"/>
    </source>
</evidence>
<sequence length="139" mass="16569">MFSSDKEKEDVYFAYLKAIRNSEKEYKFLKKYRVNKKLDFWKRYDTLYGKDFSPKHLSLMKTEGLLDIDTDTRRYILSEKGEIMYKRGWIYHNIKWYDTGLIRKYSFIISILALIVAGVGSENIVTGLKWLMKVIGNII</sequence>
<accession>A0A212K1L1</accession>
<feature type="transmembrane region" description="Helical" evidence="1">
    <location>
        <begin position="105"/>
        <end position="125"/>
    </location>
</feature>
<keyword evidence="1" id="KW-1133">Transmembrane helix</keyword>
<evidence type="ECO:0000256" key="1">
    <source>
        <dbReference type="SAM" id="Phobius"/>
    </source>
</evidence>
<proteinExistence type="predicted"/>
<dbReference type="RefSeq" id="WP_296943565.1">
    <property type="nucleotide sequence ID" value="NZ_LT599032.1"/>
</dbReference>
<keyword evidence="1" id="KW-0812">Transmembrane</keyword>
<protein>
    <submittedName>
        <fullName evidence="2">Uncharacterized protein</fullName>
    </submittedName>
</protein>
<gene>
    <name evidence="2" type="ORF">KL86DYS1_31152</name>
</gene>
<organism evidence="2">
    <name type="scientific">uncultured Dysgonomonas sp</name>
    <dbReference type="NCBI Taxonomy" id="206096"/>
    <lineage>
        <taxon>Bacteria</taxon>
        <taxon>Pseudomonadati</taxon>
        <taxon>Bacteroidota</taxon>
        <taxon>Bacteroidia</taxon>
        <taxon>Bacteroidales</taxon>
        <taxon>Dysgonomonadaceae</taxon>
        <taxon>Dysgonomonas</taxon>
        <taxon>environmental samples</taxon>
    </lineage>
</organism>